<keyword evidence="2" id="KW-1133">Transmembrane helix</keyword>
<feature type="transmembrane region" description="Helical" evidence="2">
    <location>
        <begin position="451"/>
        <end position="475"/>
    </location>
</feature>
<dbReference type="AlphaFoldDB" id="A0A4R7HU57"/>
<dbReference type="RefSeq" id="WP_133867007.1">
    <property type="nucleotide sequence ID" value="NZ_SOAU01000001.1"/>
</dbReference>
<feature type="transmembrane region" description="Helical" evidence="2">
    <location>
        <begin position="182"/>
        <end position="205"/>
    </location>
</feature>
<evidence type="ECO:0000259" key="3">
    <source>
        <dbReference type="Pfam" id="PF13240"/>
    </source>
</evidence>
<evidence type="ECO:0000313" key="4">
    <source>
        <dbReference type="EMBL" id="TDT14461.1"/>
    </source>
</evidence>
<dbReference type="OrthoDB" id="3254248at2"/>
<evidence type="ECO:0000256" key="1">
    <source>
        <dbReference type="SAM" id="MobiDB-lite"/>
    </source>
</evidence>
<comment type="caution">
    <text evidence="4">The sequence shown here is derived from an EMBL/GenBank/DDBJ whole genome shotgun (WGS) entry which is preliminary data.</text>
</comment>
<keyword evidence="2" id="KW-0812">Transmembrane</keyword>
<feature type="compositionally biased region" description="Low complexity" evidence="1">
    <location>
        <begin position="40"/>
        <end position="50"/>
    </location>
</feature>
<feature type="transmembrane region" description="Helical" evidence="2">
    <location>
        <begin position="341"/>
        <end position="362"/>
    </location>
</feature>
<accession>A0A4R7HU57</accession>
<proteinExistence type="predicted"/>
<evidence type="ECO:0000313" key="5">
    <source>
        <dbReference type="Proteomes" id="UP000294558"/>
    </source>
</evidence>
<dbReference type="Pfam" id="PF13240">
    <property type="entry name" value="Zn_Ribbon_1"/>
    <property type="match status" value="1"/>
</dbReference>
<dbReference type="EMBL" id="SOAU01000001">
    <property type="protein sequence ID" value="TDT14461.1"/>
    <property type="molecule type" value="Genomic_DNA"/>
</dbReference>
<feature type="domain" description="Zinc-ribbon" evidence="3">
    <location>
        <begin position="3"/>
        <end position="24"/>
    </location>
</feature>
<feature type="transmembrane region" description="Helical" evidence="2">
    <location>
        <begin position="269"/>
        <end position="290"/>
    </location>
</feature>
<dbReference type="InterPro" id="IPR026870">
    <property type="entry name" value="Zinc_ribbon_dom"/>
</dbReference>
<dbReference type="Proteomes" id="UP000294558">
    <property type="component" value="Unassembled WGS sequence"/>
</dbReference>
<feature type="transmembrane region" description="Helical" evidence="2">
    <location>
        <begin position="382"/>
        <end position="405"/>
    </location>
</feature>
<feature type="transmembrane region" description="Helical" evidence="2">
    <location>
        <begin position="412"/>
        <end position="431"/>
    </location>
</feature>
<protein>
    <recommendedName>
        <fullName evidence="3">Zinc-ribbon domain-containing protein</fullName>
    </recommendedName>
</protein>
<feature type="transmembrane region" description="Helical" evidence="2">
    <location>
        <begin position="310"/>
        <end position="329"/>
    </location>
</feature>
<gene>
    <name evidence="4" type="ORF">BDK89_0015</name>
</gene>
<keyword evidence="2" id="KW-0472">Membrane</keyword>
<feature type="region of interest" description="Disordered" evidence="1">
    <location>
        <begin position="25"/>
        <end position="67"/>
    </location>
</feature>
<organism evidence="4 5">
    <name type="scientific">Ilumatobacter fluminis</name>
    <dbReference type="NCBI Taxonomy" id="467091"/>
    <lineage>
        <taxon>Bacteria</taxon>
        <taxon>Bacillati</taxon>
        <taxon>Actinomycetota</taxon>
        <taxon>Acidimicrobiia</taxon>
        <taxon>Acidimicrobiales</taxon>
        <taxon>Ilumatobacteraceae</taxon>
        <taxon>Ilumatobacter</taxon>
    </lineage>
</organism>
<name>A0A4R7HU57_9ACTN</name>
<sequence length="482" mass="49319">MQCHECGNSVAPDDRFCTACGASLADQQAATEPTDDDTAAVDASASTVAPSVEAGDDTDELAPTEQVDTVPIAVVETAEPDDVWGDDDPVWAATGSVDTIGQPIADTPSTDQLPATEPITEVWTRPGSATPIVTAEEVARDDPWTNEPGITRTTAMTTAPGTAQMPVLPTPIREKARFRFTAVLAFSVVGGIVTLLSLFATIVSVTSNERLVRTPETPAAFRTGDWISTDLADNMPIAGLIAVCLLVAGGVASAFGWRGGSGLAGGAGLAIAGIAALTVGLAQIPIDAAYEMAAIPSEQQFTLTITRDLGYWLLVAAGAIGVVVFFASLNDAFGDHRSGLNPWIAAVGALSGLVMAGGPLIPEGLASFSDNWYVSDAPGSPPAMLLTTRLVQLGLLALAALIGFLSVRRWGLGVAVGGGMPSIWLTVSTLFELGENPAGPGYNNPGASSMGVHGVTIIGASALLAFALLAVVAAYDQASRGY</sequence>
<evidence type="ECO:0000256" key="2">
    <source>
        <dbReference type="SAM" id="Phobius"/>
    </source>
</evidence>
<reference evidence="4 5" key="1">
    <citation type="submission" date="2019-03" db="EMBL/GenBank/DDBJ databases">
        <title>Sequencing the genomes of 1000 actinobacteria strains.</title>
        <authorList>
            <person name="Klenk H.-P."/>
        </authorList>
    </citation>
    <scope>NUCLEOTIDE SEQUENCE [LARGE SCALE GENOMIC DNA]</scope>
    <source>
        <strain evidence="4 5">DSM 18936</strain>
    </source>
</reference>
<feature type="transmembrane region" description="Helical" evidence="2">
    <location>
        <begin position="237"/>
        <end position="257"/>
    </location>
</feature>
<keyword evidence="5" id="KW-1185">Reference proteome</keyword>